<gene>
    <name evidence="8" type="ORF">HF521_011031</name>
</gene>
<dbReference type="InterPro" id="IPR051423">
    <property type="entry name" value="CD225/Dispanin"/>
</dbReference>
<evidence type="ECO:0008006" key="10">
    <source>
        <dbReference type="Google" id="ProtNLM"/>
    </source>
</evidence>
<comment type="subcellular location">
    <subcellularLocation>
        <location evidence="1">Membrane</location>
    </subcellularLocation>
</comment>
<feature type="compositionally biased region" description="Basic and acidic residues" evidence="6">
    <location>
        <begin position="1"/>
        <end position="15"/>
    </location>
</feature>
<dbReference type="GO" id="GO:0016020">
    <property type="term" value="C:membrane"/>
    <property type="evidence" value="ECO:0007669"/>
    <property type="project" value="UniProtKB-SubCell"/>
</dbReference>
<evidence type="ECO:0000256" key="7">
    <source>
        <dbReference type="SAM" id="Phobius"/>
    </source>
</evidence>
<dbReference type="EMBL" id="JABFDY010000021">
    <property type="protein sequence ID" value="KAF7692064.1"/>
    <property type="molecule type" value="Genomic_DNA"/>
</dbReference>
<proteinExistence type="inferred from homology"/>
<evidence type="ECO:0000256" key="1">
    <source>
        <dbReference type="ARBA" id="ARBA00004370"/>
    </source>
</evidence>
<dbReference type="PANTHER" id="PTHR14948:SF46">
    <property type="entry name" value="DISPANIN SUBFAMILY A MEMBER 2B-LIKE-RELATED"/>
    <property type="match status" value="1"/>
</dbReference>
<evidence type="ECO:0000313" key="8">
    <source>
        <dbReference type="EMBL" id="KAF7692064.1"/>
    </source>
</evidence>
<comment type="caution">
    <text evidence="8">The sequence shown here is derived from an EMBL/GenBank/DDBJ whole genome shotgun (WGS) entry which is preliminary data.</text>
</comment>
<dbReference type="Pfam" id="PF04505">
    <property type="entry name" value="CD225"/>
    <property type="match status" value="1"/>
</dbReference>
<evidence type="ECO:0000256" key="4">
    <source>
        <dbReference type="ARBA" id="ARBA00022989"/>
    </source>
</evidence>
<evidence type="ECO:0000256" key="3">
    <source>
        <dbReference type="ARBA" id="ARBA00022692"/>
    </source>
</evidence>
<comment type="similarity">
    <text evidence="2">Belongs to the CD225/Dispanin family.</text>
</comment>
<keyword evidence="4 7" id="KW-1133">Transmembrane helix</keyword>
<evidence type="ECO:0000256" key="5">
    <source>
        <dbReference type="ARBA" id="ARBA00023136"/>
    </source>
</evidence>
<evidence type="ECO:0000256" key="2">
    <source>
        <dbReference type="ARBA" id="ARBA00006843"/>
    </source>
</evidence>
<accession>A0A8T0AL86</accession>
<name>A0A8T0AL86_SILME</name>
<feature type="region of interest" description="Disordered" evidence="6">
    <location>
        <begin position="1"/>
        <end position="25"/>
    </location>
</feature>
<keyword evidence="3 7" id="KW-0812">Transmembrane</keyword>
<dbReference type="Proteomes" id="UP000606274">
    <property type="component" value="Unassembled WGS sequence"/>
</dbReference>
<keyword evidence="9" id="KW-1185">Reference proteome</keyword>
<organism evidence="8 9">
    <name type="scientific">Silurus meridionalis</name>
    <name type="common">Southern catfish</name>
    <name type="synonym">Silurus soldatovi meridionalis</name>
    <dbReference type="NCBI Taxonomy" id="175797"/>
    <lineage>
        <taxon>Eukaryota</taxon>
        <taxon>Metazoa</taxon>
        <taxon>Chordata</taxon>
        <taxon>Craniata</taxon>
        <taxon>Vertebrata</taxon>
        <taxon>Euteleostomi</taxon>
        <taxon>Actinopterygii</taxon>
        <taxon>Neopterygii</taxon>
        <taxon>Teleostei</taxon>
        <taxon>Ostariophysi</taxon>
        <taxon>Siluriformes</taxon>
        <taxon>Siluridae</taxon>
        <taxon>Silurus</taxon>
    </lineage>
</organism>
<feature type="transmembrane region" description="Helical" evidence="7">
    <location>
        <begin position="128"/>
        <end position="150"/>
    </location>
</feature>
<feature type="transmembrane region" description="Helical" evidence="7">
    <location>
        <begin position="81"/>
        <end position="107"/>
    </location>
</feature>
<evidence type="ECO:0000256" key="6">
    <source>
        <dbReference type="SAM" id="MobiDB-lite"/>
    </source>
</evidence>
<dbReference type="PANTHER" id="PTHR14948">
    <property type="entry name" value="NG5"/>
    <property type="match status" value="1"/>
</dbReference>
<keyword evidence="5 7" id="KW-0472">Membrane</keyword>
<dbReference type="InterPro" id="IPR007593">
    <property type="entry name" value="CD225/Dispanin_fam"/>
</dbReference>
<protein>
    <recommendedName>
        <fullName evidence="10">Synapse differentiation-inducing gene protein 1-like</fullName>
    </recommendedName>
</protein>
<sequence length="159" mass="16997">MDPSYADEKSGKVEHPPAYQADLGYPPAQGGIPPQGVYPQVPGYGAAPYGSQPYPGQAAVTVQPTVYMTPATTHINPVPDYLGYSIFTMLCCCLPLGIAALIYSINTRDANMVGNRDMAMRNSRVSRLLNNIALGLGLAAYIVSIILIIISATTLMQIY</sequence>
<reference evidence="8" key="1">
    <citation type="submission" date="2020-08" db="EMBL/GenBank/DDBJ databases">
        <title>Chromosome-level assembly of Southern catfish (Silurus meridionalis) provides insights into visual adaptation to the nocturnal and benthic lifestyles.</title>
        <authorList>
            <person name="Zhang Y."/>
            <person name="Wang D."/>
            <person name="Peng Z."/>
        </authorList>
    </citation>
    <scope>NUCLEOTIDE SEQUENCE</scope>
    <source>
        <strain evidence="8">SWU-2019-XX</strain>
        <tissue evidence="8">Muscle</tissue>
    </source>
</reference>
<dbReference type="AlphaFoldDB" id="A0A8T0AL86"/>
<evidence type="ECO:0000313" key="9">
    <source>
        <dbReference type="Proteomes" id="UP000606274"/>
    </source>
</evidence>